<keyword evidence="3" id="KW-1185">Reference proteome</keyword>
<evidence type="ECO:0000256" key="1">
    <source>
        <dbReference type="SAM" id="MobiDB-lite"/>
    </source>
</evidence>
<sequence>MNLLNQAQIKNSSTGLQQERKRWGIRAREESDRCVPGENIGVFGTVENPNPELRICTRVNQAHVEQAAYYERVAVEARNENVGNEVLEKVRFFLALFFEEPEFGVPLKQLVVAGPIGGTGLARRKVDCFAEV</sequence>
<gene>
    <name evidence="2" type="ORF">STAS_24155</name>
</gene>
<name>A0A5A7QPG9_STRAF</name>
<feature type="compositionally biased region" description="Polar residues" evidence="1">
    <location>
        <begin position="1"/>
        <end position="17"/>
    </location>
</feature>
<dbReference type="Proteomes" id="UP000325081">
    <property type="component" value="Unassembled WGS sequence"/>
</dbReference>
<dbReference type="EMBL" id="BKCP01007737">
    <property type="protein sequence ID" value="GER47090.1"/>
    <property type="molecule type" value="Genomic_DNA"/>
</dbReference>
<reference evidence="3" key="1">
    <citation type="journal article" date="2019" name="Curr. Biol.">
        <title>Genome Sequence of Striga asiatica Provides Insight into the Evolution of Plant Parasitism.</title>
        <authorList>
            <person name="Yoshida S."/>
            <person name="Kim S."/>
            <person name="Wafula E.K."/>
            <person name="Tanskanen J."/>
            <person name="Kim Y.M."/>
            <person name="Honaas L."/>
            <person name="Yang Z."/>
            <person name="Spallek T."/>
            <person name="Conn C.E."/>
            <person name="Ichihashi Y."/>
            <person name="Cheong K."/>
            <person name="Cui S."/>
            <person name="Der J.P."/>
            <person name="Gundlach H."/>
            <person name="Jiao Y."/>
            <person name="Hori C."/>
            <person name="Ishida J.K."/>
            <person name="Kasahara H."/>
            <person name="Kiba T."/>
            <person name="Kim M.S."/>
            <person name="Koo N."/>
            <person name="Laohavisit A."/>
            <person name="Lee Y.H."/>
            <person name="Lumba S."/>
            <person name="McCourt P."/>
            <person name="Mortimer J.C."/>
            <person name="Mutuku J.M."/>
            <person name="Nomura T."/>
            <person name="Sasaki-Sekimoto Y."/>
            <person name="Seto Y."/>
            <person name="Wang Y."/>
            <person name="Wakatake T."/>
            <person name="Sakakibara H."/>
            <person name="Demura T."/>
            <person name="Yamaguchi S."/>
            <person name="Yoneyama K."/>
            <person name="Manabe R.I."/>
            <person name="Nelson D.C."/>
            <person name="Schulman A.H."/>
            <person name="Timko M.P."/>
            <person name="dePamphilis C.W."/>
            <person name="Choi D."/>
            <person name="Shirasu K."/>
        </authorList>
    </citation>
    <scope>NUCLEOTIDE SEQUENCE [LARGE SCALE GENOMIC DNA]</scope>
    <source>
        <strain evidence="3">cv. UVA1</strain>
    </source>
</reference>
<feature type="region of interest" description="Disordered" evidence="1">
    <location>
        <begin position="1"/>
        <end position="22"/>
    </location>
</feature>
<comment type="caution">
    <text evidence="2">The sequence shown here is derived from an EMBL/GenBank/DDBJ whole genome shotgun (WGS) entry which is preliminary data.</text>
</comment>
<evidence type="ECO:0000313" key="2">
    <source>
        <dbReference type="EMBL" id="GER47090.1"/>
    </source>
</evidence>
<accession>A0A5A7QPG9</accession>
<protein>
    <submittedName>
        <fullName evidence="2">S-adenosylmethionine synthase</fullName>
    </submittedName>
</protein>
<dbReference type="AlphaFoldDB" id="A0A5A7QPG9"/>
<organism evidence="2 3">
    <name type="scientific">Striga asiatica</name>
    <name type="common">Asiatic witchweed</name>
    <name type="synonym">Buchnera asiatica</name>
    <dbReference type="NCBI Taxonomy" id="4170"/>
    <lineage>
        <taxon>Eukaryota</taxon>
        <taxon>Viridiplantae</taxon>
        <taxon>Streptophyta</taxon>
        <taxon>Embryophyta</taxon>
        <taxon>Tracheophyta</taxon>
        <taxon>Spermatophyta</taxon>
        <taxon>Magnoliopsida</taxon>
        <taxon>eudicotyledons</taxon>
        <taxon>Gunneridae</taxon>
        <taxon>Pentapetalae</taxon>
        <taxon>asterids</taxon>
        <taxon>lamiids</taxon>
        <taxon>Lamiales</taxon>
        <taxon>Orobanchaceae</taxon>
        <taxon>Buchnereae</taxon>
        <taxon>Striga</taxon>
    </lineage>
</organism>
<proteinExistence type="predicted"/>
<evidence type="ECO:0000313" key="3">
    <source>
        <dbReference type="Proteomes" id="UP000325081"/>
    </source>
</evidence>